<comment type="similarity">
    <text evidence="1">Belongs to the EcnA/EcnB lipoprotein family.</text>
</comment>
<dbReference type="STRING" id="591205.SAMN05421538_10978"/>
<evidence type="ECO:0000256" key="1">
    <source>
        <dbReference type="ARBA" id="ARBA00010296"/>
    </source>
</evidence>
<feature type="signal peptide" evidence="7">
    <location>
        <begin position="1"/>
        <end position="20"/>
    </location>
</feature>
<keyword evidence="2" id="KW-1003">Cell membrane</keyword>
<accession>A0A1G7EU48</accession>
<evidence type="ECO:0000256" key="7">
    <source>
        <dbReference type="SAM" id="SignalP"/>
    </source>
</evidence>
<proteinExistence type="inferred from homology"/>
<dbReference type="RefSeq" id="WP_090524687.1">
    <property type="nucleotide sequence ID" value="NZ_FNAH01000009.1"/>
</dbReference>
<gene>
    <name evidence="8" type="ORF">SAMN05421538_10978</name>
</gene>
<dbReference type="GO" id="GO:0009636">
    <property type="term" value="P:response to toxic substance"/>
    <property type="evidence" value="ECO:0007669"/>
    <property type="project" value="InterPro"/>
</dbReference>
<sequence>MKSVRLIVPALALLALTACETIQGAGRDMQSAGEAITTESQEVQSGL</sequence>
<name>A0A1G7EU48_9RHOB</name>
<reference evidence="8 9" key="1">
    <citation type="submission" date="2016-10" db="EMBL/GenBank/DDBJ databases">
        <authorList>
            <person name="de Groot N.N."/>
        </authorList>
    </citation>
    <scope>NUCLEOTIDE SEQUENCE [LARGE SCALE GENOMIC DNA]</scope>
    <source>
        <strain evidence="8 9">DSM 22220</strain>
    </source>
</reference>
<evidence type="ECO:0000313" key="8">
    <source>
        <dbReference type="EMBL" id="SDE67179.1"/>
    </source>
</evidence>
<dbReference type="InterPro" id="IPR012556">
    <property type="entry name" value="Entericidin"/>
</dbReference>
<dbReference type="AlphaFoldDB" id="A0A1G7EU48"/>
<dbReference type="EMBL" id="FNAH01000009">
    <property type="protein sequence ID" value="SDE67179.1"/>
    <property type="molecule type" value="Genomic_DNA"/>
</dbReference>
<evidence type="ECO:0000256" key="3">
    <source>
        <dbReference type="ARBA" id="ARBA00022729"/>
    </source>
</evidence>
<dbReference type="Proteomes" id="UP000199344">
    <property type="component" value="Unassembled WGS sequence"/>
</dbReference>
<keyword evidence="9" id="KW-1185">Reference proteome</keyword>
<evidence type="ECO:0000256" key="4">
    <source>
        <dbReference type="ARBA" id="ARBA00023136"/>
    </source>
</evidence>
<keyword evidence="4" id="KW-0472">Membrane</keyword>
<organism evidence="8 9">
    <name type="scientific">Paracoccus isoporae</name>
    <dbReference type="NCBI Taxonomy" id="591205"/>
    <lineage>
        <taxon>Bacteria</taxon>
        <taxon>Pseudomonadati</taxon>
        <taxon>Pseudomonadota</taxon>
        <taxon>Alphaproteobacteria</taxon>
        <taxon>Rhodobacterales</taxon>
        <taxon>Paracoccaceae</taxon>
        <taxon>Paracoccus</taxon>
    </lineage>
</organism>
<evidence type="ECO:0000256" key="2">
    <source>
        <dbReference type="ARBA" id="ARBA00022475"/>
    </source>
</evidence>
<dbReference type="PROSITE" id="PS51257">
    <property type="entry name" value="PROKAR_LIPOPROTEIN"/>
    <property type="match status" value="1"/>
</dbReference>
<keyword evidence="6" id="KW-0449">Lipoprotein</keyword>
<protein>
    <submittedName>
        <fullName evidence="8">Predicted small secreted protein</fullName>
    </submittedName>
</protein>
<keyword evidence="3 7" id="KW-0732">Signal</keyword>
<feature type="chain" id="PRO_5011660680" evidence="7">
    <location>
        <begin position="21"/>
        <end position="47"/>
    </location>
</feature>
<evidence type="ECO:0000313" key="9">
    <source>
        <dbReference type="Proteomes" id="UP000199344"/>
    </source>
</evidence>
<dbReference type="GO" id="GO:0016020">
    <property type="term" value="C:membrane"/>
    <property type="evidence" value="ECO:0007669"/>
    <property type="project" value="InterPro"/>
</dbReference>
<dbReference type="Pfam" id="PF08085">
    <property type="entry name" value="Entericidin"/>
    <property type="match status" value="1"/>
</dbReference>
<evidence type="ECO:0000256" key="6">
    <source>
        <dbReference type="ARBA" id="ARBA00023288"/>
    </source>
</evidence>
<keyword evidence="5" id="KW-0564">Palmitate</keyword>
<evidence type="ECO:0000256" key="5">
    <source>
        <dbReference type="ARBA" id="ARBA00023139"/>
    </source>
</evidence>